<accession>A0ABQ4H9U2</accession>
<gene>
    <name evidence="1" type="ORF">Ppa06_26950</name>
</gene>
<keyword evidence="2" id="KW-1185">Reference proteome</keyword>
<comment type="caution">
    <text evidence="1">The sequence shown here is derived from an EMBL/GenBank/DDBJ whole genome shotgun (WGS) entry which is preliminary data.</text>
</comment>
<protein>
    <submittedName>
        <fullName evidence="1">Uncharacterized protein</fullName>
    </submittedName>
</protein>
<evidence type="ECO:0000313" key="2">
    <source>
        <dbReference type="Proteomes" id="UP000633041"/>
    </source>
</evidence>
<organism evidence="1 2">
    <name type="scientific">Planomonospora parontospora subsp. parontospora</name>
    <dbReference type="NCBI Taxonomy" id="97194"/>
    <lineage>
        <taxon>Bacteria</taxon>
        <taxon>Bacillati</taxon>
        <taxon>Actinomycetota</taxon>
        <taxon>Actinomycetes</taxon>
        <taxon>Streptosporangiales</taxon>
        <taxon>Streptosporangiaceae</taxon>
        <taxon>Planomonospora</taxon>
    </lineage>
</organism>
<evidence type="ECO:0000313" key="1">
    <source>
        <dbReference type="EMBL" id="GII08897.1"/>
    </source>
</evidence>
<dbReference type="Proteomes" id="UP000633041">
    <property type="component" value="Unassembled WGS sequence"/>
</dbReference>
<reference evidence="1 2" key="1">
    <citation type="submission" date="2021-01" db="EMBL/GenBank/DDBJ databases">
        <title>Whole genome shotgun sequence of Planomonospora parontospora subsp. parontospora NBRC 13880.</title>
        <authorList>
            <person name="Komaki H."/>
            <person name="Tamura T."/>
        </authorList>
    </citation>
    <scope>NUCLEOTIDE SEQUENCE [LARGE SCALE GENOMIC DNA]</scope>
    <source>
        <strain evidence="1 2">NBRC 13880</strain>
    </source>
</reference>
<sequence>MVGMGARREVVPSGVGRAVTSRVDDEDRLRIEWPEPDDGEIVLRHAETGEERSGTDLTGLAAGMWTVSKHGAPIATDDPGFSLDGMVAYAARPRDREIRAFRTPAGTLALMVREVRPYVEVTRVDPGDGTIEVEGVLAYGEPPVGPVRLVAAARKGPETDGGAAFSGRRFTGILRIGPMVAGQTRRRVFWDLFVQVGEVRLALAARLDDVPGKKEKVRFPAQHVDRVRVRPYFTDTDALAVACTVEEGEGE</sequence>
<proteinExistence type="predicted"/>
<name>A0ABQ4H9U2_9ACTN</name>
<dbReference type="EMBL" id="BOOL01000019">
    <property type="protein sequence ID" value="GII08897.1"/>
    <property type="molecule type" value="Genomic_DNA"/>
</dbReference>